<proteinExistence type="predicted"/>
<dbReference type="InterPro" id="IPR001810">
    <property type="entry name" value="F-box_dom"/>
</dbReference>
<dbReference type="PANTHER" id="PTHR31900">
    <property type="entry name" value="F-BOX/RNI SUPERFAMILY PROTEIN-RELATED"/>
    <property type="match status" value="1"/>
</dbReference>
<evidence type="ECO:0000313" key="4">
    <source>
        <dbReference type="Proteomes" id="UP000428333"/>
    </source>
</evidence>
<comment type="caution">
    <text evidence="3">The sequence shown here is derived from an EMBL/GenBank/DDBJ whole genome shotgun (WGS) entry which is preliminary data.</text>
</comment>
<dbReference type="Proteomes" id="UP000428333">
    <property type="component" value="Linkage Group LG06"/>
</dbReference>
<reference evidence="3 4" key="1">
    <citation type="journal article" date="2019" name="Genome Biol. Evol.">
        <title>The Rhododendron genome and chromosomal organization provide insight into shared whole-genome duplications across the heath family (Ericaceae).</title>
        <authorList>
            <person name="Soza V.L."/>
            <person name="Lindsley D."/>
            <person name="Waalkes A."/>
            <person name="Ramage E."/>
            <person name="Patwardhan R.P."/>
            <person name="Burton J.N."/>
            <person name="Adey A."/>
            <person name="Kumar A."/>
            <person name="Qiu R."/>
            <person name="Shendure J."/>
            <person name="Hall B."/>
        </authorList>
    </citation>
    <scope>NUCLEOTIDE SEQUENCE [LARGE SCALE GENOMIC DNA]</scope>
    <source>
        <strain evidence="3">RSF 1966-606</strain>
    </source>
</reference>
<feature type="domain" description="F-box/LRR-repeat protein 15/At3g58940/PEG3-like LRR" evidence="2">
    <location>
        <begin position="164"/>
        <end position="255"/>
    </location>
</feature>
<keyword evidence="4" id="KW-1185">Reference proteome</keyword>
<feature type="non-terminal residue" evidence="3">
    <location>
        <position position="1"/>
    </location>
</feature>
<dbReference type="InterPro" id="IPR050232">
    <property type="entry name" value="FBL13/AtMIF1-like"/>
</dbReference>
<evidence type="ECO:0000313" key="3">
    <source>
        <dbReference type="EMBL" id="KAE9457960.1"/>
    </source>
</evidence>
<evidence type="ECO:0008006" key="5">
    <source>
        <dbReference type="Google" id="ProtNLM"/>
    </source>
</evidence>
<dbReference type="Pfam" id="PF24758">
    <property type="entry name" value="LRR_At5g56370"/>
    <property type="match status" value="1"/>
</dbReference>
<accession>A0A6A4LHW1</accession>
<dbReference type="Gene3D" id="3.80.10.10">
    <property type="entry name" value="Ribonuclease Inhibitor"/>
    <property type="match status" value="1"/>
</dbReference>
<sequence length="459" mass="51842">MASKQGEPPDRISALPDSLLCSIISFLPLESAVATSVLSSRWRHQWRYLSRLHINPINMTKQIRDGFQRALSKPRNHLSKQENELADEILLAIPIISHVLSCQLAMNAITACRISHFSNHFYKVFEWIEPLLDGKKGGGIRELSLTCLGYAFLESLGYSSSAEEKMFALPASAFRCKTLRVLELSNYLIVSESPFKRCGNLVSLRLNGVELCSDALERIIFNCMFLEDLSLRHCIIPWIRIRDKNLKSLEVRGIRVCHFTLCAKGLRVLVVNELSCPNGRMVVDCPNLSEFRTSSIDHLARYSENAEAVFKLELELLLLLYILVGSESAEEMRIKEQDPDQAYQDSINPSLVSCPQHMFWALKERFDSISRQLRVVRIIGFRGKDLEISFVSYLIINATVMDELVIQCNNDCSRAGAIATMGLLSVPRASIDVRIVLKPGDDYLAKVGDDFGNWVLTLK</sequence>
<dbReference type="Pfam" id="PF00646">
    <property type="entry name" value="F-box"/>
    <property type="match status" value="1"/>
</dbReference>
<dbReference type="PANTHER" id="PTHR31900:SF34">
    <property type="entry name" value="EMB|CAB62440.1-RELATED"/>
    <property type="match status" value="1"/>
</dbReference>
<dbReference type="InterPro" id="IPR036047">
    <property type="entry name" value="F-box-like_dom_sf"/>
</dbReference>
<dbReference type="OrthoDB" id="586691at2759"/>
<dbReference type="CDD" id="cd22160">
    <property type="entry name" value="F-box_AtFBL13-like"/>
    <property type="match status" value="1"/>
</dbReference>
<organism evidence="3 4">
    <name type="scientific">Rhododendron williamsianum</name>
    <dbReference type="NCBI Taxonomy" id="262921"/>
    <lineage>
        <taxon>Eukaryota</taxon>
        <taxon>Viridiplantae</taxon>
        <taxon>Streptophyta</taxon>
        <taxon>Embryophyta</taxon>
        <taxon>Tracheophyta</taxon>
        <taxon>Spermatophyta</taxon>
        <taxon>Magnoliopsida</taxon>
        <taxon>eudicotyledons</taxon>
        <taxon>Gunneridae</taxon>
        <taxon>Pentapetalae</taxon>
        <taxon>asterids</taxon>
        <taxon>Ericales</taxon>
        <taxon>Ericaceae</taxon>
        <taxon>Ericoideae</taxon>
        <taxon>Rhodoreae</taxon>
        <taxon>Rhododendron</taxon>
    </lineage>
</organism>
<dbReference type="SUPFAM" id="SSF52047">
    <property type="entry name" value="RNI-like"/>
    <property type="match status" value="1"/>
</dbReference>
<feature type="domain" description="F-box" evidence="1">
    <location>
        <begin position="12"/>
        <end position="51"/>
    </location>
</feature>
<dbReference type="AlphaFoldDB" id="A0A6A4LHW1"/>
<dbReference type="InterPro" id="IPR055411">
    <property type="entry name" value="LRR_FXL15/At3g58940/PEG3-like"/>
</dbReference>
<gene>
    <name evidence="3" type="ORF">C3L33_10138</name>
</gene>
<evidence type="ECO:0000259" key="1">
    <source>
        <dbReference type="Pfam" id="PF00646"/>
    </source>
</evidence>
<dbReference type="InterPro" id="IPR053781">
    <property type="entry name" value="F-box_AtFBL13-like"/>
</dbReference>
<protein>
    <recommendedName>
        <fullName evidence="5">F-box domain-containing protein</fullName>
    </recommendedName>
</protein>
<dbReference type="SUPFAM" id="SSF81383">
    <property type="entry name" value="F-box domain"/>
    <property type="match status" value="1"/>
</dbReference>
<name>A0A6A4LHW1_9ERIC</name>
<evidence type="ECO:0000259" key="2">
    <source>
        <dbReference type="Pfam" id="PF24758"/>
    </source>
</evidence>
<dbReference type="InterPro" id="IPR032675">
    <property type="entry name" value="LRR_dom_sf"/>
</dbReference>
<dbReference type="EMBL" id="QEFC01001446">
    <property type="protein sequence ID" value="KAE9457960.1"/>
    <property type="molecule type" value="Genomic_DNA"/>
</dbReference>